<evidence type="ECO:0000313" key="1">
    <source>
        <dbReference type="EMBL" id="RYR69473.1"/>
    </source>
</evidence>
<organism evidence="1 2">
    <name type="scientific">Arachis hypogaea</name>
    <name type="common">Peanut</name>
    <dbReference type="NCBI Taxonomy" id="3818"/>
    <lineage>
        <taxon>Eukaryota</taxon>
        <taxon>Viridiplantae</taxon>
        <taxon>Streptophyta</taxon>
        <taxon>Embryophyta</taxon>
        <taxon>Tracheophyta</taxon>
        <taxon>Spermatophyta</taxon>
        <taxon>Magnoliopsida</taxon>
        <taxon>eudicotyledons</taxon>
        <taxon>Gunneridae</taxon>
        <taxon>Pentapetalae</taxon>
        <taxon>rosids</taxon>
        <taxon>fabids</taxon>
        <taxon>Fabales</taxon>
        <taxon>Fabaceae</taxon>
        <taxon>Papilionoideae</taxon>
        <taxon>50 kb inversion clade</taxon>
        <taxon>dalbergioids sensu lato</taxon>
        <taxon>Dalbergieae</taxon>
        <taxon>Pterocarpus clade</taxon>
        <taxon>Arachis</taxon>
    </lineage>
</organism>
<protein>
    <submittedName>
        <fullName evidence="1">Uncharacterized protein</fullName>
    </submittedName>
</protein>
<reference evidence="1 2" key="1">
    <citation type="submission" date="2019-01" db="EMBL/GenBank/DDBJ databases">
        <title>Sequencing of cultivated peanut Arachis hypogaea provides insights into genome evolution and oil improvement.</title>
        <authorList>
            <person name="Chen X."/>
        </authorList>
    </citation>
    <scope>NUCLEOTIDE SEQUENCE [LARGE SCALE GENOMIC DNA]</scope>
    <source>
        <strain evidence="2">cv. Fuhuasheng</strain>
        <tissue evidence="1">Leaves</tissue>
    </source>
</reference>
<evidence type="ECO:0000313" key="2">
    <source>
        <dbReference type="Proteomes" id="UP000289738"/>
    </source>
</evidence>
<dbReference type="AlphaFoldDB" id="A0A445E226"/>
<dbReference type="EMBL" id="SDMP01000003">
    <property type="protein sequence ID" value="RYR69473.1"/>
    <property type="molecule type" value="Genomic_DNA"/>
</dbReference>
<comment type="caution">
    <text evidence="1">The sequence shown here is derived from an EMBL/GenBank/DDBJ whole genome shotgun (WGS) entry which is preliminary data.</text>
</comment>
<keyword evidence="2" id="KW-1185">Reference proteome</keyword>
<gene>
    <name evidence="1" type="ORF">Ahy_A03g016030</name>
</gene>
<name>A0A445E226_ARAHY</name>
<sequence length="74" mass="7848">MTQNQAITDPAARPITKNNTLTIPAVSACCNFTILGAKIINTLVRLVSIVTGISVRKNFGFNSACNLIMAVTPN</sequence>
<proteinExistence type="predicted"/>
<accession>A0A445E226</accession>
<dbReference type="Proteomes" id="UP000289738">
    <property type="component" value="Chromosome A03"/>
</dbReference>